<dbReference type="PRINTS" id="PR00450">
    <property type="entry name" value="RECOVERIN"/>
</dbReference>
<dbReference type="RefSeq" id="XP_013399347.1">
    <property type="nucleotide sequence ID" value="XM_013543893.1"/>
</dbReference>
<dbReference type="RefSeq" id="XP_013399340.1">
    <property type="nucleotide sequence ID" value="XM_013543886.2"/>
</dbReference>
<dbReference type="OMA" id="TALYLMT"/>
<dbReference type="RefSeq" id="XP_013399343.1">
    <property type="nucleotide sequence ID" value="XM_013543889.1"/>
</dbReference>
<evidence type="ECO:0000256" key="3">
    <source>
        <dbReference type="ARBA" id="ARBA00022737"/>
    </source>
</evidence>
<dbReference type="RefSeq" id="XP_013399342.1">
    <property type="nucleotide sequence ID" value="XM_013543888.1"/>
</dbReference>
<dbReference type="RefSeq" id="XP_013399344.1">
    <property type="nucleotide sequence ID" value="XM_013543890.2"/>
</dbReference>
<keyword evidence="2" id="KW-0479">Metal-binding</keyword>
<evidence type="ECO:0000313" key="6">
    <source>
        <dbReference type="Proteomes" id="UP000085678"/>
    </source>
</evidence>
<evidence type="ECO:0000313" key="11">
    <source>
        <dbReference type="RefSeq" id="XP_013399333.1"/>
    </source>
</evidence>
<dbReference type="STRING" id="7574.A0A1S3IM69"/>
<evidence type="ECO:0000313" key="17">
    <source>
        <dbReference type="RefSeq" id="XP_013399339.1"/>
    </source>
</evidence>
<dbReference type="RefSeq" id="XP_013399335.1">
    <property type="nucleotide sequence ID" value="XM_013543881.2"/>
</dbReference>
<dbReference type="PANTHER" id="PTHR23055:SF69">
    <property type="entry name" value="NEURONAL CALCIUM SENSOR 2"/>
    <property type="match status" value="1"/>
</dbReference>
<evidence type="ECO:0000313" key="7">
    <source>
        <dbReference type="RefSeq" id="XP_013399328.1"/>
    </source>
</evidence>
<evidence type="ECO:0000256" key="2">
    <source>
        <dbReference type="ARBA" id="ARBA00022723"/>
    </source>
</evidence>
<proteinExistence type="inferred from homology"/>
<evidence type="ECO:0000313" key="10">
    <source>
        <dbReference type="RefSeq" id="XP_013399332.1"/>
    </source>
</evidence>
<reference evidence="7 8" key="1">
    <citation type="submission" date="2025-04" db="UniProtKB">
        <authorList>
            <consortium name="RefSeq"/>
        </authorList>
    </citation>
    <scope>IDENTIFICATION</scope>
    <source>
        <tissue evidence="7 8">Gonads</tissue>
    </source>
</reference>
<dbReference type="RefSeq" id="XP_013399345.1">
    <property type="nucleotide sequence ID" value="XM_013543891.1"/>
</dbReference>
<evidence type="ECO:0000313" key="15">
    <source>
        <dbReference type="RefSeq" id="XP_013399337.1"/>
    </source>
</evidence>
<evidence type="ECO:0000313" key="12">
    <source>
        <dbReference type="RefSeq" id="XP_013399334.1"/>
    </source>
</evidence>
<dbReference type="PANTHER" id="PTHR23055">
    <property type="entry name" value="CALCIUM BINDING PROTEINS"/>
    <property type="match status" value="1"/>
</dbReference>
<dbReference type="FunFam" id="1.10.238.10:FF:000009">
    <property type="entry name" value="Visinin-like protein 1"/>
    <property type="match status" value="1"/>
</dbReference>
<dbReference type="InterPro" id="IPR011992">
    <property type="entry name" value="EF-hand-dom_pair"/>
</dbReference>
<dbReference type="InterPro" id="IPR028846">
    <property type="entry name" value="Recoverin"/>
</dbReference>
<dbReference type="RefSeq" id="XP_013399332.1">
    <property type="nucleotide sequence ID" value="XM_013543878.1"/>
</dbReference>
<dbReference type="SMART" id="SM00054">
    <property type="entry name" value="EFh"/>
    <property type="match status" value="3"/>
</dbReference>
<comment type="similarity">
    <text evidence="1">Belongs to the recoverin family.</text>
</comment>
<dbReference type="RefSeq" id="XP_013399336.1">
    <property type="nucleotide sequence ID" value="XM_013543882.1"/>
</dbReference>
<evidence type="ECO:0000313" key="9">
    <source>
        <dbReference type="RefSeq" id="XP_013399331.1"/>
    </source>
</evidence>
<keyword evidence="4" id="KW-0106">Calcium</keyword>
<dbReference type="CDD" id="cd00051">
    <property type="entry name" value="EFh"/>
    <property type="match status" value="2"/>
</dbReference>
<dbReference type="RefSeq" id="XP_013399334.1">
    <property type="nucleotide sequence ID" value="XM_013543880.1"/>
</dbReference>
<feature type="domain" description="EF-hand" evidence="5">
    <location>
        <begin position="64"/>
        <end position="99"/>
    </location>
</feature>
<dbReference type="Pfam" id="PF13499">
    <property type="entry name" value="EF-hand_7"/>
    <property type="match status" value="1"/>
</dbReference>
<dbReference type="PROSITE" id="PS00018">
    <property type="entry name" value="EF_HAND_1"/>
    <property type="match status" value="3"/>
</dbReference>
<organism evidence="6 13">
    <name type="scientific">Lingula anatina</name>
    <name type="common">Brachiopod</name>
    <name type="synonym">Lingula unguis</name>
    <dbReference type="NCBI Taxonomy" id="7574"/>
    <lineage>
        <taxon>Eukaryota</taxon>
        <taxon>Metazoa</taxon>
        <taxon>Spiralia</taxon>
        <taxon>Lophotrochozoa</taxon>
        <taxon>Brachiopoda</taxon>
        <taxon>Linguliformea</taxon>
        <taxon>Lingulata</taxon>
        <taxon>Lingulida</taxon>
        <taxon>Linguloidea</taxon>
        <taxon>Lingulidae</taxon>
        <taxon>Lingula</taxon>
    </lineage>
</organism>
<dbReference type="AlphaFoldDB" id="A0A1S3IM69"/>
<dbReference type="OrthoDB" id="191686at2759"/>
<keyword evidence="3" id="KW-0677">Repeat</keyword>
<evidence type="ECO:0000313" key="23">
    <source>
        <dbReference type="RefSeq" id="XP_013399345.1"/>
    </source>
</evidence>
<evidence type="ECO:0000259" key="5">
    <source>
        <dbReference type="PROSITE" id="PS50222"/>
    </source>
</evidence>
<dbReference type="KEGG" id="lak:106165618"/>
<dbReference type="Proteomes" id="UP000085678">
    <property type="component" value="Unplaced"/>
</dbReference>
<feature type="domain" description="EF-hand" evidence="5">
    <location>
        <begin position="145"/>
        <end position="180"/>
    </location>
</feature>
<dbReference type="RefSeq" id="XP_013399331.1">
    <property type="nucleotide sequence ID" value="XM_013543877.1"/>
</dbReference>
<evidence type="ECO:0000313" key="14">
    <source>
        <dbReference type="RefSeq" id="XP_013399336.1"/>
    </source>
</evidence>
<evidence type="ECO:0000313" key="20">
    <source>
        <dbReference type="RefSeq" id="XP_013399342.1"/>
    </source>
</evidence>
<evidence type="ECO:0000313" key="18">
    <source>
        <dbReference type="RefSeq" id="XP_013399340.1"/>
    </source>
</evidence>
<dbReference type="InterPro" id="IPR018247">
    <property type="entry name" value="EF_Hand_1_Ca_BS"/>
</dbReference>
<name>A0A1S3IM69_LINAN</name>
<dbReference type="RefSeq" id="XP_013399337.1">
    <property type="nucleotide sequence ID" value="XM_013543883.1"/>
</dbReference>
<dbReference type="RefSeq" id="XP_013399329.1">
    <property type="nucleotide sequence ID" value="XM_013543875.1"/>
</dbReference>
<evidence type="ECO:0000313" key="19">
    <source>
        <dbReference type="RefSeq" id="XP_013399341.1"/>
    </source>
</evidence>
<evidence type="ECO:0000256" key="4">
    <source>
        <dbReference type="ARBA" id="ARBA00022837"/>
    </source>
</evidence>
<dbReference type="RefSeq" id="XP_013399339.1">
    <property type="nucleotide sequence ID" value="XM_013543885.1"/>
</dbReference>
<gene>
    <name evidence="7 8 9 10 11 12 13 14 15 16 17 18 19 20 21 22 23 24" type="primary">LOC106165618</name>
</gene>
<feature type="domain" description="EF-hand" evidence="5">
    <location>
        <begin position="100"/>
        <end position="135"/>
    </location>
</feature>
<evidence type="ECO:0000256" key="1">
    <source>
        <dbReference type="ARBA" id="ARBA00006049"/>
    </source>
</evidence>
<evidence type="ECO:0000313" key="24">
    <source>
        <dbReference type="RefSeq" id="XP_013399347.1"/>
    </source>
</evidence>
<evidence type="ECO:0000313" key="8">
    <source>
        <dbReference type="RefSeq" id="XP_013399329.1"/>
    </source>
</evidence>
<dbReference type="Pfam" id="PF13833">
    <property type="entry name" value="EF-hand_8"/>
    <property type="match status" value="1"/>
</dbReference>
<evidence type="ECO:0000313" key="13">
    <source>
        <dbReference type="RefSeq" id="XP_013399335.1"/>
    </source>
</evidence>
<dbReference type="GeneID" id="106165618"/>
<dbReference type="RefSeq" id="XP_013399328.1">
    <property type="nucleotide sequence ID" value="XM_013543874.1"/>
</dbReference>
<accession>A0A1S3IM69</accession>
<dbReference type="InterPro" id="IPR002048">
    <property type="entry name" value="EF_hand_dom"/>
</dbReference>
<dbReference type="RefSeq" id="XP_013399341.1">
    <property type="nucleotide sequence ID" value="XM_013543887.2"/>
</dbReference>
<keyword evidence="6" id="KW-1185">Reference proteome</keyword>
<dbReference type="RefSeq" id="XP_013399338.1">
    <property type="nucleotide sequence ID" value="XM_013543884.1"/>
</dbReference>
<dbReference type="Gene3D" id="1.10.238.10">
    <property type="entry name" value="EF-hand"/>
    <property type="match status" value="1"/>
</dbReference>
<dbReference type="RefSeq" id="XP_013399333.1">
    <property type="nucleotide sequence ID" value="XM_013543879.1"/>
</dbReference>
<sequence>MGNSKSKNKNKLSKEDVDYLVANTNFDKMQIKQWHKGFLRDCPTGQLSRTKFLQVYSEFFPSGNAEEFCEHVFRTFDTDNSGRIDFSEFLLAINITSSGEPKDKLNWAFSMYDINADGTIEKKEMVQIIRAIYKMVGHEGVESDTPEDRTNQIFDKMDINKDGVLTKDEFINGCMNDEFLCRMLTADTKGPDGLK</sequence>
<evidence type="ECO:0000313" key="16">
    <source>
        <dbReference type="RefSeq" id="XP_013399338.1"/>
    </source>
</evidence>
<protein>
    <submittedName>
        <fullName evidence="7 8">Neuronal calcium sensor 2</fullName>
    </submittedName>
</protein>
<evidence type="ECO:0000313" key="22">
    <source>
        <dbReference type="RefSeq" id="XP_013399344.1"/>
    </source>
</evidence>
<evidence type="ECO:0000313" key="21">
    <source>
        <dbReference type="RefSeq" id="XP_013399343.1"/>
    </source>
</evidence>
<dbReference type="SUPFAM" id="SSF47473">
    <property type="entry name" value="EF-hand"/>
    <property type="match status" value="1"/>
</dbReference>
<dbReference type="PROSITE" id="PS50222">
    <property type="entry name" value="EF_HAND_2"/>
    <property type="match status" value="3"/>
</dbReference>
<dbReference type="GO" id="GO:0005509">
    <property type="term" value="F:calcium ion binding"/>
    <property type="evidence" value="ECO:0007669"/>
    <property type="project" value="InterPro"/>
</dbReference>